<feature type="region of interest" description="Disordered" evidence="1">
    <location>
        <begin position="186"/>
        <end position="239"/>
    </location>
</feature>
<dbReference type="EMBL" id="MCFJ01000002">
    <property type="protein sequence ID" value="ORY70117.1"/>
    <property type="molecule type" value="Genomic_DNA"/>
</dbReference>
<reference evidence="2 3" key="1">
    <citation type="submission" date="2016-07" db="EMBL/GenBank/DDBJ databases">
        <title>Pervasive Adenine N6-methylation of Active Genes in Fungi.</title>
        <authorList>
            <consortium name="DOE Joint Genome Institute"/>
            <person name="Mondo S.J."/>
            <person name="Dannebaum R.O."/>
            <person name="Kuo R.C."/>
            <person name="Labutti K."/>
            <person name="Haridas S."/>
            <person name="Kuo A."/>
            <person name="Salamov A."/>
            <person name="Ahrendt S.R."/>
            <person name="Lipzen A."/>
            <person name="Sullivan W."/>
            <person name="Andreopoulos W.B."/>
            <person name="Clum A."/>
            <person name="Lindquist E."/>
            <person name="Daum C."/>
            <person name="Ramamoorthy G.K."/>
            <person name="Gryganskyi A."/>
            <person name="Culley D."/>
            <person name="Magnuson J.K."/>
            <person name="James T.Y."/>
            <person name="O'Malley M.A."/>
            <person name="Stajich J.E."/>
            <person name="Spatafora J.W."/>
            <person name="Visel A."/>
            <person name="Grigoriev I.V."/>
        </authorList>
    </citation>
    <scope>NUCLEOTIDE SEQUENCE [LARGE SCALE GENOMIC DNA]</scope>
    <source>
        <strain evidence="2 3">CBS 129021</strain>
    </source>
</reference>
<feature type="compositionally biased region" description="Polar residues" evidence="1">
    <location>
        <begin position="128"/>
        <end position="140"/>
    </location>
</feature>
<dbReference type="AlphaFoldDB" id="A0A1Y2EFD2"/>
<feature type="compositionally biased region" description="Acidic residues" evidence="1">
    <location>
        <begin position="227"/>
        <end position="236"/>
    </location>
</feature>
<organism evidence="2 3">
    <name type="scientific">Pseudomassariella vexata</name>
    <dbReference type="NCBI Taxonomy" id="1141098"/>
    <lineage>
        <taxon>Eukaryota</taxon>
        <taxon>Fungi</taxon>
        <taxon>Dikarya</taxon>
        <taxon>Ascomycota</taxon>
        <taxon>Pezizomycotina</taxon>
        <taxon>Sordariomycetes</taxon>
        <taxon>Xylariomycetidae</taxon>
        <taxon>Amphisphaeriales</taxon>
        <taxon>Pseudomassariaceae</taxon>
        <taxon>Pseudomassariella</taxon>
    </lineage>
</organism>
<dbReference type="Proteomes" id="UP000193689">
    <property type="component" value="Unassembled WGS sequence"/>
</dbReference>
<evidence type="ECO:0000313" key="2">
    <source>
        <dbReference type="EMBL" id="ORY70117.1"/>
    </source>
</evidence>
<feature type="compositionally biased region" description="Basic and acidic residues" evidence="1">
    <location>
        <begin position="371"/>
        <end position="380"/>
    </location>
</feature>
<feature type="region of interest" description="Disordered" evidence="1">
    <location>
        <begin position="251"/>
        <end position="396"/>
    </location>
</feature>
<gene>
    <name evidence="2" type="ORF">BCR38DRAFT_332628</name>
</gene>
<comment type="caution">
    <text evidence="2">The sequence shown here is derived from an EMBL/GenBank/DDBJ whole genome shotgun (WGS) entry which is preliminary data.</text>
</comment>
<feature type="compositionally biased region" description="Basic and acidic residues" evidence="1">
    <location>
        <begin position="348"/>
        <end position="363"/>
    </location>
</feature>
<sequence length="604" mass="66092">MSADLFNEFAQPKPSQRPSPQNSHPSFTAEPFSFSPTTSASQPIQHIDPFFSASLAPVKSEGQQSQQPWPALQQTTNPDPWGSLTESFPAGISSQNKVNNDDDDDDGWGDFESADNSSKPTPQPLNAAPQTLTASYSSRKPLQHPAIGRTRIVRAPTIELMTNSLIDIPGLNNLPDEVRSPPWMRTSFEQQKKQAPKVTPPKPPFKSSTPDPNVLFDADDFAGKADNEDEGDDFGDFEIVASPAGTTAGFVTNEFGPPAKAKRNPPQLLSALNLNGPVSPYPQAPKSPSFHDRNPFPGLGVKTPTELVRPADNPQTSPITAWPTLDNRGSAGSTGAGDDWGAFDDFLDDPRPSKDCRDSKDADGNWDWDADDIKSPESAKSRPSKTAARSPPTNIPPPSILLSIFPQLIGEANTFLYKPVGGQAFPIKNRILSDPKTIEYLRGYLLLATVAARIIAGRKLRWHRDKFLSQSMSISAAGSKGMKLAGIDKTQAAREDREAADIMDIWKENIGRLRSSIAAANTSTKNTAPQLKIPGLQENMPIQTAKAVPTAPKACFICGLKRDERVLHVDHEVEDSFGEWWSDHWGHTTCKRFWLEHEVALRQR</sequence>
<evidence type="ECO:0008006" key="4">
    <source>
        <dbReference type="Google" id="ProtNLM"/>
    </source>
</evidence>
<feature type="region of interest" description="Disordered" evidence="1">
    <location>
        <begin position="1"/>
        <end position="148"/>
    </location>
</feature>
<dbReference type="OrthoDB" id="5420391at2759"/>
<dbReference type="STRING" id="1141098.A0A1Y2EFD2"/>
<feature type="compositionally biased region" description="Polar residues" evidence="1">
    <location>
        <begin position="13"/>
        <end position="26"/>
    </location>
</feature>
<accession>A0A1Y2EFD2</accession>
<evidence type="ECO:0000313" key="3">
    <source>
        <dbReference type="Proteomes" id="UP000193689"/>
    </source>
</evidence>
<dbReference type="InParanoid" id="A0A1Y2EFD2"/>
<name>A0A1Y2EFD2_9PEZI</name>
<feature type="compositionally biased region" description="Low complexity" evidence="1">
    <location>
        <begin position="63"/>
        <end position="74"/>
    </location>
</feature>
<feature type="compositionally biased region" description="Acidic residues" evidence="1">
    <location>
        <begin position="101"/>
        <end position="113"/>
    </location>
</feature>
<protein>
    <recommendedName>
        <fullName evidence="4">Serine/threonine-protein kinase ppk6</fullName>
    </recommendedName>
</protein>
<dbReference type="RefSeq" id="XP_040720067.1">
    <property type="nucleotide sequence ID" value="XM_040855168.1"/>
</dbReference>
<proteinExistence type="predicted"/>
<feature type="compositionally biased region" description="Polar residues" evidence="1">
    <location>
        <begin position="34"/>
        <end position="44"/>
    </location>
</feature>
<dbReference type="GeneID" id="63771380"/>
<dbReference type="PANTHER" id="PTHR42084:SF1">
    <property type="entry name" value="SERINE_THREONINE-PROTEIN KINASE PPK6"/>
    <property type="match status" value="1"/>
</dbReference>
<keyword evidence="3" id="KW-1185">Reference proteome</keyword>
<dbReference type="PANTHER" id="PTHR42084">
    <property type="entry name" value="YALI0E26631P"/>
    <property type="match status" value="1"/>
</dbReference>
<evidence type="ECO:0000256" key="1">
    <source>
        <dbReference type="SAM" id="MobiDB-lite"/>
    </source>
</evidence>